<dbReference type="AlphaFoldDB" id="A0A1E1LDF0"/>
<evidence type="ECO:0000256" key="1">
    <source>
        <dbReference type="SAM" id="SignalP"/>
    </source>
</evidence>
<evidence type="ECO:0000313" key="2">
    <source>
        <dbReference type="EMBL" id="CZT08560.1"/>
    </source>
</evidence>
<evidence type="ECO:0000313" key="3">
    <source>
        <dbReference type="Proteomes" id="UP000178912"/>
    </source>
</evidence>
<sequence length="172" mass="18892">MDRIGTCPVVSFLVLVHVTSQTTWMGKPSTAVAFSPNFYAGRPAAFDLAYPSFIDPTHHEYRYQYLGDRAWNLEEKVVPVETMLSEDLDEETEALARLMPVAAVHCSCPLQRFTRSADGLSAASQNLGISQSGNGWSIENQGSAVSHHPYAVVVYIAPRHVPIAALLGVEFR</sequence>
<name>A0A1E1LDF0_9HELO</name>
<protein>
    <submittedName>
        <fullName evidence="2">Uncharacterized protein</fullName>
    </submittedName>
</protein>
<organism evidence="2 3">
    <name type="scientific">Rhynchosporium agropyri</name>
    <dbReference type="NCBI Taxonomy" id="914238"/>
    <lineage>
        <taxon>Eukaryota</taxon>
        <taxon>Fungi</taxon>
        <taxon>Dikarya</taxon>
        <taxon>Ascomycota</taxon>
        <taxon>Pezizomycotina</taxon>
        <taxon>Leotiomycetes</taxon>
        <taxon>Helotiales</taxon>
        <taxon>Ploettnerulaceae</taxon>
        <taxon>Rhynchosporium</taxon>
    </lineage>
</organism>
<feature type="signal peptide" evidence="1">
    <location>
        <begin position="1"/>
        <end position="21"/>
    </location>
</feature>
<reference evidence="3" key="1">
    <citation type="submission" date="2016-03" db="EMBL/GenBank/DDBJ databases">
        <authorList>
            <person name="Guldener U."/>
        </authorList>
    </citation>
    <scope>NUCLEOTIDE SEQUENCE [LARGE SCALE GENOMIC DNA]</scope>
    <source>
        <strain evidence="3">04CH-RAC-A.6.1</strain>
    </source>
</reference>
<dbReference type="EMBL" id="FJUX01000105">
    <property type="protein sequence ID" value="CZT08560.1"/>
    <property type="molecule type" value="Genomic_DNA"/>
</dbReference>
<dbReference type="Proteomes" id="UP000178912">
    <property type="component" value="Unassembled WGS sequence"/>
</dbReference>
<gene>
    <name evidence="2" type="ORF">RAG0_13579</name>
</gene>
<feature type="chain" id="PRO_5009447051" evidence="1">
    <location>
        <begin position="22"/>
        <end position="172"/>
    </location>
</feature>
<accession>A0A1E1LDF0</accession>
<proteinExistence type="predicted"/>
<keyword evidence="1" id="KW-0732">Signal</keyword>
<keyword evidence="3" id="KW-1185">Reference proteome</keyword>